<gene>
    <name evidence="2" type="ORF">JQK92_05800</name>
</gene>
<evidence type="ECO:0008006" key="4">
    <source>
        <dbReference type="Google" id="ProtNLM"/>
    </source>
</evidence>
<accession>A0ABS2AYX1</accession>
<dbReference type="InterPro" id="IPR011050">
    <property type="entry name" value="Pectin_lyase_fold/virulence"/>
</dbReference>
<dbReference type="SMART" id="SM00710">
    <property type="entry name" value="PbH1"/>
    <property type="match status" value="4"/>
</dbReference>
<evidence type="ECO:0000256" key="1">
    <source>
        <dbReference type="SAM" id="MobiDB-lite"/>
    </source>
</evidence>
<feature type="region of interest" description="Disordered" evidence="1">
    <location>
        <begin position="1"/>
        <end position="32"/>
    </location>
</feature>
<protein>
    <recommendedName>
        <fullName evidence="4">Pectate lyase superfamily protein domain-containing protein</fullName>
    </recommendedName>
</protein>
<evidence type="ECO:0000313" key="2">
    <source>
        <dbReference type="EMBL" id="MBM2765940.1"/>
    </source>
</evidence>
<dbReference type="RefSeq" id="WP_174927173.1">
    <property type="nucleotide sequence ID" value="NZ_CABVLY010000016.1"/>
</dbReference>
<keyword evidence="3" id="KW-1185">Reference proteome</keyword>
<comment type="caution">
    <text evidence="2">The sequence shown here is derived from an EMBL/GenBank/DDBJ whole genome shotgun (WGS) entry which is preliminary data.</text>
</comment>
<dbReference type="Gene3D" id="2.160.20.10">
    <property type="entry name" value="Single-stranded right-handed beta-helix, Pectin lyase-like"/>
    <property type="match status" value="1"/>
</dbReference>
<dbReference type="Proteomes" id="UP000755577">
    <property type="component" value="Unassembled WGS sequence"/>
</dbReference>
<organism evidence="2 3">
    <name type="scientific">Burkholderia anthina</name>
    <dbReference type="NCBI Taxonomy" id="179879"/>
    <lineage>
        <taxon>Bacteria</taxon>
        <taxon>Pseudomonadati</taxon>
        <taxon>Pseudomonadota</taxon>
        <taxon>Betaproteobacteria</taxon>
        <taxon>Burkholderiales</taxon>
        <taxon>Burkholderiaceae</taxon>
        <taxon>Burkholderia</taxon>
        <taxon>Burkholderia cepacia complex</taxon>
    </lineage>
</organism>
<reference evidence="2 3" key="1">
    <citation type="submission" date="2021-02" db="EMBL/GenBank/DDBJ databases">
        <title>Draft genome of the type strains Burkholderia anthina DSM16086.</title>
        <authorList>
            <person name="Hertel R."/>
            <person name="Meissner J."/>
            <person name="Poehlein A."/>
            <person name="Daniel R."/>
            <person name="Commichau F.M."/>
        </authorList>
    </citation>
    <scope>NUCLEOTIDE SEQUENCE [LARGE SCALE GENOMIC DNA]</scope>
    <source>
        <strain evidence="2 3">DSM 16086</strain>
    </source>
</reference>
<dbReference type="SUPFAM" id="SSF51126">
    <property type="entry name" value="Pectin lyase-like"/>
    <property type="match status" value="1"/>
</dbReference>
<dbReference type="InterPro" id="IPR012334">
    <property type="entry name" value="Pectin_lyas_fold"/>
</dbReference>
<dbReference type="EMBL" id="JAFCIQ010000003">
    <property type="protein sequence ID" value="MBM2765940.1"/>
    <property type="molecule type" value="Genomic_DNA"/>
</dbReference>
<evidence type="ECO:0000313" key="3">
    <source>
        <dbReference type="Proteomes" id="UP000755577"/>
    </source>
</evidence>
<proteinExistence type="predicted"/>
<dbReference type="InterPro" id="IPR006626">
    <property type="entry name" value="PbH1"/>
</dbReference>
<sequence length="446" mass="47519">MSKMARAATSQLHSDNAEPMAENAYQRSPHGAQCPCDGLDRQIPGGRFEKNSEEKNTYYAKSLGIVGDGVTDTAPAIRAAIADDRTIVFPAGVYLLDSSSGPIHGVADAPAIVINGVRNFGLIGMPGAIFKIGDNLARRNSSFVLMMVSADHAAAGKYTKNIHISGLKLVFNAGSGVKGNISGFNVTSAENVLVENVVFDGSAVTTVGVLGITGTGGRGHIFRKNEFIQVSTAFDNSQYENCRFERNRLIGGRGAVTGFNHFYDKSTLDNIRLEKPLSGPISSRLLYLDNDIAGYPTAFALRGLRDSCVDQNRCHDAILSGNGDRNIISIYTGDTEYSAGYYVSNICVTRNVIYNYSRAGVGVTKGIFVNRYGGKRPVKNVSIVDNTIRNISGSGAIGVDCDKLGDGDEVQGNVVDAKSVAKTYGARIAKYIENQSAGVDGVGSRR</sequence>
<name>A0ABS2AYX1_9BURK</name>
<dbReference type="GeneID" id="56502090"/>